<evidence type="ECO:0000256" key="1">
    <source>
        <dbReference type="SAM" id="MobiDB-lite"/>
    </source>
</evidence>
<proteinExistence type="predicted"/>
<feature type="compositionally biased region" description="Polar residues" evidence="1">
    <location>
        <begin position="1"/>
        <end position="16"/>
    </location>
</feature>
<name>A0A3P6PVS4_CYLGO</name>
<dbReference type="EMBL" id="UYRV01000003">
    <property type="protein sequence ID" value="VDK40169.1"/>
    <property type="molecule type" value="Genomic_DNA"/>
</dbReference>
<dbReference type="Proteomes" id="UP000271889">
    <property type="component" value="Unassembled WGS sequence"/>
</dbReference>
<evidence type="ECO:0000313" key="2">
    <source>
        <dbReference type="EMBL" id="VDK40169.1"/>
    </source>
</evidence>
<feature type="region of interest" description="Disordered" evidence="1">
    <location>
        <begin position="1"/>
        <end position="77"/>
    </location>
</feature>
<evidence type="ECO:0000313" key="3">
    <source>
        <dbReference type="Proteomes" id="UP000271889"/>
    </source>
</evidence>
<dbReference type="AlphaFoldDB" id="A0A3P6PVS4"/>
<protein>
    <submittedName>
        <fullName evidence="2">Uncharacterized protein</fullName>
    </submittedName>
</protein>
<reference evidence="2 3" key="1">
    <citation type="submission" date="2018-11" db="EMBL/GenBank/DDBJ databases">
        <authorList>
            <consortium name="Pathogen Informatics"/>
        </authorList>
    </citation>
    <scope>NUCLEOTIDE SEQUENCE [LARGE SCALE GENOMIC DNA]</scope>
</reference>
<gene>
    <name evidence="2" type="ORF">CGOC_LOCUS3</name>
</gene>
<organism evidence="2 3">
    <name type="scientific">Cylicostephanus goldi</name>
    <name type="common">Nematode worm</name>
    <dbReference type="NCBI Taxonomy" id="71465"/>
    <lineage>
        <taxon>Eukaryota</taxon>
        <taxon>Metazoa</taxon>
        <taxon>Ecdysozoa</taxon>
        <taxon>Nematoda</taxon>
        <taxon>Chromadorea</taxon>
        <taxon>Rhabditida</taxon>
        <taxon>Rhabditina</taxon>
        <taxon>Rhabditomorpha</taxon>
        <taxon>Strongyloidea</taxon>
        <taxon>Strongylidae</taxon>
        <taxon>Cylicostephanus</taxon>
    </lineage>
</organism>
<keyword evidence="3" id="KW-1185">Reference proteome</keyword>
<dbReference type="OrthoDB" id="10547907at2759"/>
<feature type="compositionally biased region" description="Low complexity" evidence="1">
    <location>
        <begin position="36"/>
        <end position="50"/>
    </location>
</feature>
<sequence>MELRNKSGTWENNGTMQRVLGEWDESPKSSELQSQRASISRDAAIRAARAGPQMSFQKQPNPPSLIHKDTADDPFVE</sequence>
<accession>A0A3P6PVS4</accession>